<evidence type="ECO:0000256" key="16">
    <source>
        <dbReference type="ARBA" id="ARBA00023136"/>
    </source>
</evidence>
<reference evidence="20" key="1">
    <citation type="journal article" date="2019" name="Ticks Tick Borne Dis.">
        <title>Argasid and ixodid systematics: Implications for soft tick evolution and systematics, with a new argasid species list.</title>
        <authorList>
            <person name="Mans B.J."/>
            <person name="Featherston J."/>
            <person name="Kvas M."/>
            <person name="Pillay K.A."/>
            <person name="de Klerk D.G."/>
            <person name="Pienaar R."/>
            <person name="de Castro M.H."/>
            <person name="Schwan T.G."/>
            <person name="Lopez J.E."/>
            <person name="Teel P."/>
            <person name="Perez de Leon A.A."/>
            <person name="Sonenshine D.E."/>
            <person name="Egekwu N.I."/>
            <person name="Bakkes D.K."/>
            <person name="Heyne H."/>
            <person name="Kanduma E.G."/>
            <person name="Nyangiwe N."/>
            <person name="Bouattour A."/>
            <person name="Latif A.A."/>
        </authorList>
    </citation>
    <scope>NUCLEOTIDE SEQUENCE</scope>
    <source>
        <strain evidence="20">California</strain>
    </source>
</reference>
<evidence type="ECO:0000256" key="2">
    <source>
        <dbReference type="ARBA" id="ARBA00004448"/>
    </source>
</evidence>
<name>A0A3G2KJW0_ORNCO</name>
<keyword evidence="14 18" id="KW-0830">Ubiquinone</keyword>
<evidence type="ECO:0000256" key="13">
    <source>
        <dbReference type="ARBA" id="ARBA00023027"/>
    </source>
</evidence>
<evidence type="ECO:0000256" key="14">
    <source>
        <dbReference type="ARBA" id="ARBA00023075"/>
    </source>
</evidence>
<evidence type="ECO:0000256" key="17">
    <source>
        <dbReference type="ARBA" id="ARBA00049551"/>
    </source>
</evidence>
<evidence type="ECO:0000256" key="10">
    <source>
        <dbReference type="ARBA" id="ARBA00022967"/>
    </source>
</evidence>
<feature type="domain" description="NADH:quinone oxidoreductase/Mrp antiporter transmembrane" evidence="19">
    <location>
        <begin position="23"/>
        <end position="269"/>
    </location>
</feature>
<evidence type="ECO:0000256" key="6">
    <source>
        <dbReference type="ARBA" id="ARBA00022448"/>
    </source>
</evidence>
<dbReference type="EMBL" id="MG593161">
    <property type="protein sequence ID" value="AYN59498.1"/>
    <property type="molecule type" value="Genomic_DNA"/>
</dbReference>
<protein>
    <recommendedName>
        <fullName evidence="5 18">NADH-ubiquinone oxidoreductase chain 2</fullName>
        <ecNumber evidence="4 18">7.1.1.2</ecNumber>
    </recommendedName>
</protein>
<keyword evidence="16 18" id="KW-0472">Membrane</keyword>
<evidence type="ECO:0000256" key="3">
    <source>
        <dbReference type="ARBA" id="ARBA00007012"/>
    </source>
</evidence>
<evidence type="ECO:0000313" key="20">
    <source>
        <dbReference type="EMBL" id="AYN59498.1"/>
    </source>
</evidence>
<comment type="similarity">
    <text evidence="3 18">Belongs to the complex I subunit 2 family.</text>
</comment>
<feature type="transmembrane region" description="Helical" evidence="18">
    <location>
        <begin position="190"/>
        <end position="208"/>
    </location>
</feature>
<evidence type="ECO:0000256" key="18">
    <source>
        <dbReference type="RuleBase" id="RU003403"/>
    </source>
</evidence>
<evidence type="ECO:0000256" key="11">
    <source>
        <dbReference type="ARBA" id="ARBA00022982"/>
    </source>
</evidence>
<evidence type="ECO:0000256" key="1">
    <source>
        <dbReference type="ARBA" id="ARBA00003257"/>
    </source>
</evidence>
<comment type="function">
    <text evidence="1">Core subunit of the mitochondrial membrane respiratory chain NADH dehydrogenase (Complex I) that is believed to belong to the minimal assembly required for catalysis. Complex I functions in the transfer of electrons from NADH to the respiratory chain. The immediate electron acceptor for the enzyme is believed to be ubiquinone.</text>
</comment>
<dbReference type="AlphaFoldDB" id="A0A3G2KJW0"/>
<feature type="transmembrane region" description="Helical" evidence="18">
    <location>
        <begin position="53"/>
        <end position="75"/>
    </location>
</feature>
<keyword evidence="7 18" id="KW-0679">Respiratory chain</keyword>
<dbReference type="GeneID" id="38341655"/>
<evidence type="ECO:0000256" key="4">
    <source>
        <dbReference type="ARBA" id="ARBA00012944"/>
    </source>
</evidence>
<dbReference type="CTD" id="38341655"/>
<comment type="function">
    <text evidence="18">Core subunit of the mitochondrial membrane respiratory chain NADH dehydrogenase (Complex I) which catalyzes electron transfer from NADH through the respiratory chain, using ubiquinone as an electron acceptor. Essential for the catalytic activity and assembly of complex I.</text>
</comment>
<evidence type="ECO:0000256" key="12">
    <source>
        <dbReference type="ARBA" id="ARBA00022989"/>
    </source>
</evidence>
<feature type="transmembrane region" description="Helical" evidence="18">
    <location>
        <begin position="166"/>
        <end position="184"/>
    </location>
</feature>
<accession>A0A3G2KJW0</accession>
<evidence type="ECO:0000256" key="15">
    <source>
        <dbReference type="ARBA" id="ARBA00023128"/>
    </source>
</evidence>
<feature type="transmembrane region" description="Helical" evidence="18">
    <location>
        <begin position="255"/>
        <end position="277"/>
    </location>
</feature>
<feature type="transmembrane region" description="Helical" evidence="18">
    <location>
        <begin position="229"/>
        <end position="249"/>
    </location>
</feature>
<dbReference type="GO" id="GO:0006120">
    <property type="term" value="P:mitochondrial electron transport, NADH to ubiquinone"/>
    <property type="evidence" value="ECO:0007669"/>
    <property type="project" value="InterPro"/>
</dbReference>
<dbReference type="PANTHER" id="PTHR46552">
    <property type="entry name" value="NADH-UBIQUINONE OXIDOREDUCTASE CHAIN 2"/>
    <property type="match status" value="1"/>
</dbReference>
<evidence type="ECO:0000256" key="7">
    <source>
        <dbReference type="ARBA" id="ARBA00022660"/>
    </source>
</evidence>
<keyword evidence="8 18" id="KW-0812">Transmembrane</keyword>
<evidence type="ECO:0000256" key="5">
    <source>
        <dbReference type="ARBA" id="ARBA00021008"/>
    </source>
</evidence>
<keyword evidence="9 18" id="KW-0999">Mitochondrion inner membrane</keyword>
<keyword evidence="10 18" id="KW-1278">Translocase</keyword>
<dbReference type="GO" id="GO:0008137">
    <property type="term" value="F:NADH dehydrogenase (ubiquinone) activity"/>
    <property type="evidence" value="ECO:0007669"/>
    <property type="project" value="UniProtKB-EC"/>
</dbReference>
<feature type="transmembrane region" description="Helical" evidence="18">
    <location>
        <begin position="6"/>
        <end position="32"/>
    </location>
</feature>
<dbReference type="InterPro" id="IPR001750">
    <property type="entry name" value="ND/Mrp_TM"/>
</dbReference>
<dbReference type="RefSeq" id="YP_009537766.1">
    <property type="nucleotide sequence ID" value="NC_039857.1"/>
</dbReference>
<dbReference type="Pfam" id="PF00361">
    <property type="entry name" value="Proton_antipo_M"/>
    <property type="match status" value="1"/>
</dbReference>
<keyword evidence="13 18" id="KW-0520">NAD</keyword>
<dbReference type="InterPro" id="IPR050175">
    <property type="entry name" value="Complex_I_Subunit_2"/>
</dbReference>
<proteinExistence type="inferred from homology"/>
<keyword evidence="6" id="KW-0813">Transport</keyword>
<keyword evidence="12 18" id="KW-1133">Transmembrane helix</keyword>
<dbReference type="InterPro" id="IPR003917">
    <property type="entry name" value="NADH_UbQ_OxRdtase_chain2"/>
</dbReference>
<dbReference type="PANTHER" id="PTHR46552:SF1">
    <property type="entry name" value="NADH-UBIQUINONE OXIDOREDUCTASE CHAIN 2"/>
    <property type="match status" value="1"/>
</dbReference>
<sequence>MKLSKFILMWSLSMSIMIALSSSSFFFTWMALEINMMSFIPLMNSKTAISTNSMLLYLIIQSTASSLFLLSITILNLNSNFNFIKMSFIMTCSLLIKVGAAPFHYWFPLISEGMSYSSLFVLSTIQKIIPLYILSMNSNYLILISIILSSLIGSTGGFNQTSFRKILAFSSITHIAWMLTLIFLNSNLWMVYLAIYTVILLTIMHILYTNSINWTNQISMIKKEATFSLLISFLSLGGMPPLIGFSMKWLTLKIIMLYTALLSIPLILSSLINLFFYTRAIYPFLLKNFPSNKWNFSYTYDTAPLLMTQIFPIFILIPFL</sequence>
<evidence type="ECO:0000256" key="8">
    <source>
        <dbReference type="ARBA" id="ARBA00022692"/>
    </source>
</evidence>
<organism evidence="20">
    <name type="scientific">Ornithodoros coriaceus</name>
    <name type="common">Soft tick</name>
    <name type="synonym">Argasid tick</name>
    <dbReference type="NCBI Taxonomy" id="92741"/>
    <lineage>
        <taxon>Eukaryota</taxon>
        <taxon>Metazoa</taxon>
        <taxon>Ecdysozoa</taxon>
        <taxon>Arthropoda</taxon>
        <taxon>Chelicerata</taxon>
        <taxon>Arachnida</taxon>
        <taxon>Acari</taxon>
        <taxon>Parasitiformes</taxon>
        <taxon>Ixodida</taxon>
        <taxon>Ixodoidea</taxon>
        <taxon>Argasidae</taxon>
        <taxon>Ornithodorinae</taxon>
        <taxon>Ornithodoros</taxon>
    </lineage>
</organism>
<evidence type="ECO:0000256" key="9">
    <source>
        <dbReference type="ARBA" id="ARBA00022792"/>
    </source>
</evidence>
<feature type="transmembrane region" description="Helical" evidence="18">
    <location>
        <begin position="140"/>
        <end position="159"/>
    </location>
</feature>
<keyword evidence="11 18" id="KW-0249">Electron transport</keyword>
<geneLocation type="mitochondrion" evidence="20"/>
<keyword evidence="15 18" id="KW-0496">Mitochondrion</keyword>
<comment type="subcellular location">
    <subcellularLocation>
        <location evidence="2 18">Mitochondrion inner membrane</location>
        <topology evidence="2 18">Multi-pass membrane protein</topology>
    </subcellularLocation>
</comment>
<dbReference type="EC" id="7.1.1.2" evidence="4 18"/>
<feature type="transmembrane region" description="Helical" evidence="18">
    <location>
        <begin position="87"/>
        <end position="107"/>
    </location>
</feature>
<evidence type="ECO:0000259" key="19">
    <source>
        <dbReference type="Pfam" id="PF00361"/>
    </source>
</evidence>
<comment type="catalytic activity">
    <reaction evidence="17 18">
        <text>a ubiquinone + NADH + 5 H(+)(in) = a ubiquinol + NAD(+) + 4 H(+)(out)</text>
        <dbReference type="Rhea" id="RHEA:29091"/>
        <dbReference type="Rhea" id="RHEA-COMP:9565"/>
        <dbReference type="Rhea" id="RHEA-COMP:9566"/>
        <dbReference type="ChEBI" id="CHEBI:15378"/>
        <dbReference type="ChEBI" id="CHEBI:16389"/>
        <dbReference type="ChEBI" id="CHEBI:17976"/>
        <dbReference type="ChEBI" id="CHEBI:57540"/>
        <dbReference type="ChEBI" id="CHEBI:57945"/>
        <dbReference type="EC" id="7.1.1.2"/>
    </reaction>
</comment>
<feature type="transmembrane region" description="Helical" evidence="18">
    <location>
        <begin position="298"/>
        <end position="319"/>
    </location>
</feature>
<dbReference type="PRINTS" id="PR01436">
    <property type="entry name" value="NADHDHGNASE2"/>
</dbReference>
<dbReference type="GO" id="GO:0005743">
    <property type="term" value="C:mitochondrial inner membrane"/>
    <property type="evidence" value="ECO:0007669"/>
    <property type="project" value="UniProtKB-SubCell"/>
</dbReference>